<keyword evidence="2" id="KW-1185">Reference proteome</keyword>
<gene>
    <name evidence="1" type="ORF">BKG61_24375</name>
</gene>
<reference evidence="1 2" key="1">
    <citation type="submission" date="2016-10" db="EMBL/GenBank/DDBJ databases">
        <title>Evaluation of Human, Animal and Environmental Mycobacterium chelonae Isolates by Core Genome Phylogenomic Analysis, Targeted Gene Comparison, and Anti-microbial Susceptibility Patterns: A Tale of Mistaken Identities.</title>
        <authorList>
            <person name="Fogelson S.B."/>
            <person name="Camus A.C."/>
            <person name="Lorenz W."/>
            <person name="Vasireddy R."/>
            <person name="Vasireddy S."/>
            <person name="Smith T."/>
            <person name="Brown-Elliott B.A."/>
            <person name="Wallace R.J.Jr."/>
            <person name="Hasan N.A."/>
            <person name="Reischl U."/>
            <person name="Sanchez S."/>
        </authorList>
    </citation>
    <scope>NUCLEOTIDE SEQUENCE [LARGE SCALE GENOMIC DNA]</scope>
    <source>
        <strain evidence="1 2">24999</strain>
    </source>
</reference>
<sequence>MTSFKRGDGIVFVRNERVAMIGQPSYDRTTISVGLVTSVTREGAIKAYRHSTYDQPEIKLHKHSLEHGMQKYLLPKSDWDIGAVMDYCRDRPWAHAPEHTGAPFDSLDQLRAELKQFRIQEKAP</sequence>
<evidence type="ECO:0000313" key="1">
    <source>
        <dbReference type="EMBL" id="OHT92487.1"/>
    </source>
</evidence>
<accession>A0A1Q9W8E1</accession>
<accession>A0A1S1JVX2</accession>
<dbReference type="EMBL" id="MLHV01000029">
    <property type="protein sequence ID" value="OHT92487.1"/>
    <property type="molecule type" value="Genomic_DNA"/>
</dbReference>
<dbReference type="STRING" id="1908205.BKG60_19340"/>
<dbReference type="OrthoDB" id="4762830at2"/>
<proteinExistence type="predicted"/>
<comment type="caution">
    <text evidence="1">The sequence shown here is derived from an EMBL/GenBank/DDBJ whole genome shotgun (WGS) entry which is preliminary data.</text>
</comment>
<protein>
    <submittedName>
        <fullName evidence="1">Uncharacterized protein</fullName>
    </submittedName>
</protein>
<name>A0A1S1JVX2_9MYCO</name>
<organism evidence="1 2">
    <name type="scientific">Mycobacterium syngnathidarum</name>
    <dbReference type="NCBI Taxonomy" id="1908205"/>
    <lineage>
        <taxon>Bacteria</taxon>
        <taxon>Bacillati</taxon>
        <taxon>Actinomycetota</taxon>
        <taxon>Actinomycetes</taxon>
        <taxon>Mycobacteriales</taxon>
        <taxon>Mycobacteriaceae</taxon>
        <taxon>Mycobacterium</taxon>
    </lineage>
</organism>
<evidence type="ECO:0000313" key="2">
    <source>
        <dbReference type="Proteomes" id="UP000179636"/>
    </source>
</evidence>
<dbReference type="AlphaFoldDB" id="A0A1S1JVX2"/>
<dbReference type="Proteomes" id="UP000179636">
    <property type="component" value="Unassembled WGS sequence"/>
</dbReference>
<dbReference type="RefSeq" id="WP_019346806.1">
    <property type="nucleotide sequence ID" value="NZ_MLCL01000073.1"/>
</dbReference>